<dbReference type="InterPro" id="IPR005754">
    <property type="entry name" value="Sortase"/>
</dbReference>
<reference evidence="2 3" key="1">
    <citation type="submission" date="2021-03" db="EMBL/GenBank/DDBJ databases">
        <title>Antimicrobial resistance genes in bacteria isolated from Japanese honey, and their potential for conferring macrolide and lincosamide resistance in the American foulbrood pathogen Paenibacillus larvae.</title>
        <authorList>
            <person name="Okamoto M."/>
            <person name="Kumagai M."/>
            <person name="Kanamori H."/>
            <person name="Takamatsu D."/>
        </authorList>
    </citation>
    <scope>NUCLEOTIDE SEQUENCE [LARGE SCALE GENOMIC DNA]</scope>
    <source>
        <strain evidence="2 3">J1TS3</strain>
    </source>
</reference>
<comment type="caution">
    <text evidence="2">The sequence shown here is derived from an EMBL/GenBank/DDBJ whole genome shotgun (WGS) entry which is preliminary data.</text>
</comment>
<evidence type="ECO:0000256" key="1">
    <source>
        <dbReference type="ARBA" id="ARBA00022801"/>
    </source>
</evidence>
<name>A0ABQ4K8Y6_9BACI</name>
<keyword evidence="3" id="KW-1185">Reference proteome</keyword>
<keyword evidence="1" id="KW-0378">Hydrolase</keyword>
<dbReference type="Pfam" id="PF04203">
    <property type="entry name" value="Sortase"/>
    <property type="match status" value="1"/>
</dbReference>
<gene>
    <name evidence="2" type="ORF">J1TS3_27790</name>
</gene>
<dbReference type="Proteomes" id="UP000680279">
    <property type="component" value="Unassembled WGS sequence"/>
</dbReference>
<evidence type="ECO:0000313" key="3">
    <source>
        <dbReference type="Proteomes" id="UP000680279"/>
    </source>
</evidence>
<organism evidence="2 3">
    <name type="scientific">Siminovitchia fordii</name>
    <dbReference type="NCBI Taxonomy" id="254759"/>
    <lineage>
        <taxon>Bacteria</taxon>
        <taxon>Bacillati</taxon>
        <taxon>Bacillota</taxon>
        <taxon>Bacilli</taxon>
        <taxon>Bacillales</taxon>
        <taxon>Bacillaceae</taxon>
        <taxon>Siminovitchia</taxon>
    </lineage>
</organism>
<sequence length="56" mass="6628">MKEYDQLGMGNYVLAGHRMKKKGLLFYDIVRLNNGDKVYVTDKKKIYEYQVAQTDH</sequence>
<dbReference type="Gene3D" id="2.40.260.10">
    <property type="entry name" value="Sortase"/>
    <property type="match status" value="1"/>
</dbReference>
<protein>
    <recommendedName>
        <fullName evidence="4">Sortase</fullName>
    </recommendedName>
</protein>
<proteinExistence type="predicted"/>
<dbReference type="SUPFAM" id="SSF63817">
    <property type="entry name" value="Sortase"/>
    <property type="match status" value="1"/>
</dbReference>
<dbReference type="EMBL" id="BOQT01000010">
    <property type="protein sequence ID" value="GIN21645.1"/>
    <property type="molecule type" value="Genomic_DNA"/>
</dbReference>
<dbReference type="InterPro" id="IPR023365">
    <property type="entry name" value="Sortase_dom-sf"/>
</dbReference>
<evidence type="ECO:0000313" key="2">
    <source>
        <dbReference type="EMBL" id="GIN21645.1"/>
    </source>
</evidence>
<accession>A0ABQ4K8Y6</accession>
<evidence type="ECO:0008006" key="4">
    <source>
        <dbReference type="Google" id="ProtNLM"/>
    </source>
</evidence>